<dbReference type="InterPro" id="IPR005358">
    <property type="entry name" value="Puta_zinc/iron-chelating_dom"/>
</dbReference>
<dbReference type="PANTHER" id="PTHR35866:SF1">
    <property type="entry name" value="YKGJ FAMILY CYSTEINE CLUSTER PROTEIN"/>
    <property type="match status" value="1"/>
</dbReference>
<evidence type="ECO:0000313" key="2">
    <source>
        <dbReference type="Proteomes" id="UP000504756"/>
    </source>
</evidence>
<dbReference type="PANTHER" id="PTHR35866">
    <property type="entry name" value="PUTATIVE-RELATED"/>
    <property type="match status" value="1"/>
</dbReference>
<dbReference type="Proteomes" id="UP000504756">
    <property type="component" value="Unassembled WGS sequence"/>
</dbReference>
<reference evidence="1 2" key="1">
    <citation type="submission" date="2020-06" db="EMBL/GenBank/DDBJ databases">
        <title>Draft genome sequence of Lactic acid bacteria from Okinawan-style tofu.</title>
        <authorList>
            <person name="Takara I."/>
            <person name="Ikematsu S."/>
        </authorList>
    </citation>
    <scope>NUCLEOTIDE SEQUENCE [LARGE SCALE GENOMIC DNA]</scope>
    <source>
        <strain evidence="2">lg38</strain>
    </source>
</reference>
<proteinExistence type="predicted"/>
<gene>
    <name evidence="1" type="ORF">ikelab_05690</name>
</gene>
<organism evidence="1 2">
    <name type="scientific">Lactococcus garvieae</name>
    <dbReference type="NCBI Taxonomy" id="1363"/>
    <lineage>
        <taxon>Bacteria</taxon>
        <taxon>Bacillati</taxon>
        <taxon>Bacillota</taxon>
        <taxon>Bacilli</taxon>
        <taxon>Lactobacillales</taxon>
        <taxon>Streptococcaceae</taxon>
        <taxon>Lactococcus</taxon>
    </lineage>
</organism>
<name>A0A6L2ZV47_9LACT</name>
<dbReference type="Pfam" id="PF03692">
    <property type="entry name" value="CxxCxxCC"/>
    <property type="match status" value="1"/>
</dbReference>
<sequence length="192" mass="22150">MDIEHYKDLALQKKKEHKKFLGNLKKKAPKNLDYLVKETHEEVFAEIDCTACANCCKSLGPLFTEADITRISKYLRMKAADFEAQYLRVDEDGDKVFQTMPCPFLGSDNLCSIYEVRPKACREFPHTDRKKIYQINNLTLKNTVTCPAAYLFVEKLRKKNRVKCSNTRKGVGTFLFPPARLPHTSEISMKSF</sequence>
<accession>A0A6L2ZV47</accession>
<dbReference type="AlphaFoldDB" id="A0A6L2ZV47"/>
<protein>
    <submittedName>
        <fullName evidence="1">Fe-S oxidoreductase</fullName>
    </submittedName>
</protein>
<dbReference type="EMBL" id="BLXU01000002">
    <property type="protein sequence ID" value="GFO51294.1"/>
    <property type="molecule type" value="Genomic_DNA"/>
</dbReference>
<comment type="caution">
    <text evidence="1">The sequence shown here is derived from an EMBL/GenBank/DDBJ whole genome shotgun (WGS) entry which is preliminary data.</text>
</comment>
<evidence type="ECO:0000313" key="1">
    <source>
        <dbReference type="EMBL" id="GFO51294.1"/>
    </source>
</evidence>